<dbReference type="PANTHER" id="PTHR45973:SF9">
    <property type="entry name" value="LEUCINE-RICH REPEAT-CONTAINING PROTEIN 46"/>
    <property type="match status" value="1"/>
</dbReference>
<evidence type="ECO:0000256" key="3">
    <source>
        <dbReference type="ARBA" id="ARBA00022737"/>
    </source>
</evidence>
<dbReference type="PROSITE" id="PS51450">
    <property type="entry name" value="LRR"/>
    <property type="match status" value="1"/>
</dbReference>
<feature type="compositionally biased region" description="Polar residues" evidence="6">
    <location>
        <begin position="646"/>
        <end position="655"/>
    </location>
</feature>
<organism evidence="7 8">
    <name type="scientific">Cymbomonas tetramitiformis</name>
    <dbReference type="NCBI Taxonomy" id="36881"/>
    <lineage>
        <taxon>Eukaryota</taxon>
        <taxon>Viridiplantae</taxon>
        <taxon>Chlorophyta</taxon>
        <taxon>Pyramimonadophyceae</taxon>
        <taxon>Pyramimonadales</taxon>
        <taxon>Pyramimonadaceae</taxon>
        <taxon>Cymbomonas</taxon>
    </lineage>
</organism>
<evidence type="ECO:0000256" key="2">
    <source>
        <dbReference type="ARBA" id="ARBA00022614"/>
    </source>
</evidence>
<keyword evidence="3" id="KW-0677">Repeat</keyword>
<dbReference type="InterPro" id="IPR050576">
    <property type="entry name" value="Cilia_flagella_integrity"/>
</dbReference>
<keyword evidence="8" id="KW-1185">Reference proteome</keyword>
<feature type="compositionally biased region" description="Basic and acidic residues" evidence="6">
    <location>
        <begin position="516"/>
        <end position="527"/>
    </location>
</feature>
<dbReference type="SUPFAM" id="SSF52075">
    <property type="entry name" value="Outer arm dynein light chain 1"/>
    <property type="match status" value="1"/>
</dbReference>
<evidence type="ECO:0000313" key="8">
    <source>
        <dbReference type="Proteomes" id="UP001190700"/>
    </source>
</evidence>
<feature type="compositionally biased region" description="Pro residues" evidence="6">
    <location>
        <begin position="440"/>
        <end position="449"/>
    </location>
</feature>
<dbReference type="PANTHER" id="PTHR45973">
    <property type="entry name" value="PROTEIN PHOSPHATASE 1 REGULATORY SUBUNIT SDS22-RELATED"/>
    <property type="match status" value="1"/>
</dbReference>
<dbReference type="Pfam" id="PF14580">
    <property type="entry name" value="LRR_9"/>
    <property type="match status" value="1"/>
</dbReference>
<sequence length="669" mass="73596">MSFEMNPKALARICRENHMYSHCPHLNEILHLQCRGICRIQSLEEYTGLTAIYFNSNAIAQIEGLETVTNLRCLYIEQNLLEDFIGLENQTEMQVIDAKNNQISKIDGLSHMTKLSSLNLQQNRIETVDDIRQLLELPELRSLDISKNRIDDEEAIAVIQQLPLTFLKLDGNPVVRKVSHYRKTFIAKMPSLNYMDDMPVFPKERRLAEAFLRGGLEEEKLERVRIKEDEAAAKVENARAWEELVARGREAAKNKPPQKGMDLTYKGPEAIKEMEEVYGYERVHGEPPPPAPSTPEPAEPRVATGSPKGSDKGSDSSYVMVEGETGETEPAVVSMPCAESASMSSESQLPESVEDEPAPGVACPKDDAGADEEAVGSEQLASSLEPAGDAVETKGAEDSAAPDSEQRMALKRSQELFQSELKQKALAAQATRTQNRATTPPAPDLPESPSPVLIRQARPVIWGTNRYSDIWAAAMKLGEEQEKNPAPDAEGEVVTSSTPREMDEKAEALKPQIELTDDRGGKEETTLGDKLQTEATDQTLNQVQKSEEEDVSDDEYDSDYDPYDRNYSVTAVGGHPFPVKRIFPTDTECDQSPATRPLAKRQAEDDGVSGGGEVYHGDSTVDLAVHGENLSKPLTEAVKDMDNSPEDATQASADQGGNDGVAEDLDELD</sequence>
<gene>
    <name evidence="7" type="ORF">CYMTET_49251</name>
</gene>
<feature type="compositionally biased region" description="Polar residues" evidence="6">
    <location>
        <begin position="533"/>
        <end position="544"/>
    </location>
</feature>
<evidence type="ECO:0008006" key="9">
    <source>
        <dbReference type="Google" id="ProtNLM"/>
    </source>
</evidence>
<feature type="compositionally biased region" description="Basic and acidic residues" evidence="6">
    <location>
        <begin position="404"/>
        <end position="414"/>
    </location>
</feature>
<keyword evidence="4" id="KW-0969">Cilium</keyword>
<feature type="compositionally biased region" description="Acidic residues" evidence="6">
    <location>
        <begin position="547"/>
        <end position="561"/>
    </location>
</feature>
<name>A0AAE0BRT7_9CHLO</name>
<dbReference type="Gene3D" id="3.80.10.10">
    <property type="entry name" value="Ribonuclease Inhibitor"/>
    <property type="match status" value="2"/>
</dbReference>
<evidence type="ECO:0000256" key="1">
    <source>
        <dbReference type="ARBA" id="ARBA00004430"/>
    </source>
</evidence>
<comment type="caution">
    <text evidence="7">The sequence shown here is derived from an EMBL/GenBank/DDBJ whole genome shotgun (WGS) entry which is preliminary data.</text>
</comment>
<protein>
    <recommendedName>
        <fullName evidence="9">Dynein assembly factor 1, axonemal homolog</fullName>
    </recommendedName>
</protein>
<dbReference type="AlphaFoldDB" id="A0AAE0BRT7"/>
<dbReference type="SMART" id="SM00365">
    <property type="entry name" value="LRR_SD22"/>
    <property type="match status" value="5"/>
</dbReference>
<feature type="compositionally biased region" description="Pro residues" evidence="6">
    <location>
        <begin position="286"/>
        <end position="297"/>
    </location>
</feature>
<evidence type="ECO:0000256" key="6">
    <source>
        <dbReference type="SAM" id="MobiDB-lite"/>
    </source>
</evidence>
<dbReference type="InterPro" id="IPR032675">
    <property type="entry name" value="LRR_dom_sf"/>
</dbReference>
<dbReference type="GO" id="GO:0005930">
    <property type="term" value="C:axoneme"/>
    <property type="evidence" value="ECO:0007669"/>
    <property type="project" value="UniProtKB-SubCell"/>
</dbReference>
<dbReference type="EMBL" id="LGRX02033511">
    <property type="protein sequence ID" value="KAK3240944.1"/>
    <property type="molecule type" value="Genomic_DNA"/>
</dbReference>
<feature type="region of interest" description="Disordered" evidence="6">
    <location>
        <begin position="479"/>
        <end position="669"/>
    </location>
</feature>
<feature type="compositionally biased region" description="Low complexity" evidence="6">
    <location>
        <begin position="425"/>
        <end position="439"/>
    </location>
</feature>
<evidence type="ECO:0000256" key="4">
    <source>
        <dbReference type="ARBA" id="ARBA00023069"/>
    </source>
</evidence>
<proteinExistence type="predicted"/>
<reference evidence="7 8" key="1">
    <citation type="journal article" date="2015" name="Genome Biol. Evol.">
        <title>Comparative Genomics of a Bacterivorous Green Alga Reveals Evolutionary Causalities and Consequences of Phago-Mixotrophic Mode of Nutrition.</title>
        <authorList>
            <person name="Burns J.A."/>
            <person name="Paasch A."/>
            <person name="Narechania A."/>
            <person name="Kim E."/>
        </authorList>
    </citation>
    <scope>NUCLEOTIDE SEQUENCE [LARGE SCALE GENOMIC DNA]</scope>
    <source>
        <strain evidence="7 8">PLY_AMNH</strain>
    </source>
</reference>
<evidence type="ECO:0000313" key="7">
    <source>
        <dbReference type="EMBL" id="KAK3240944.1"/>
    </source>
</evidence>
<feature type="compositionally biased region" description="Polar residues" evidence="6">
    <location>
        <begin position="341"/>
        <end position="350"/>
    </location>
</feature>
<keyword evidence="5" id="KW-0966">Cell projection</keyword>
<accession>A0AAE0BRT7</accession>
<dbReference type="Proteomes" id="UP001190700">
    <property type="component" value="Unassembled WGS sequence"/>
</dbReference>
<dbReference type="InterPro" id="IPR001611">
    <property type="entry name" value="Leu-rich_rpt"/>
</dbReference>
<feature type="region of interest" description="Disordered" evidence="6">
    <location>
        <begin position="282"/>
        <end position="452"/>
    </location>
</feature>
<evidence type="ECO:0000256" key="5">
    <source>
        <dbReference type="ARBA" id="ARBA00023273"/>
    </source>
</evidence>
<comment type="subcellular location">
    <subcellularLocation>
        <location evidence="1">Cytoplasm</location>
        <location evidence="1">Cytoskeleton</location>
        <location evidence="1">Cilium axoneme</location>
    </subcellularLocation>
</comment>
<keyword evidence="2" id="KW-0433">Leucine-rich repeat</keyword>